<keyword evidence="3 5" id="KW-1133">Transmembrane helix</keyword>
<dbReference type="RefSeq" id="WP_344445254.1">
    <property type="nucleotide sequence ID" value="NZ_BAAALF010000153.1"/>
</dbReference>
<evidence type="ECO:0000256" key="5">
    <source>
        <dbReference type="SAM" id="Phobius"/>
    </source>
</evidence>
<feature type="transmembrane region" description="Helical" evidence="5">
    <location>
        <begin position="284"/>
        <end position="306"/>
    </location>
</feature>
<feature type="transmembrane region" description="Helical" evidence="5">
    <location>
        <begin position="350"/>
        <end position="369"/>
    </location>
</feature>
<evidence type="ECO:0000259" key="6">
    <source>
        <dbReference type="PROSITE" id="PS50850"/>
    </source>
</evidence>
<dbReference type="Gene3D" id="1.20.1250.20">
    <property type="entry name" value="MFS general substrate transporter like domains"/>
    <property type="match status" value="1"/>
</dbReference>
<feature type="transmembrane region" description="Helical" evidence="5">
    <location>
        <begin position="155"/>
        <end position="175"/>
    </location>
</feature>
<feature type="transmembrane region" description="Helical" evidence="5">
    <location>
        <begin position="482"/>
        <end position="508"/>
    </location>
</feature>
<evidence type="ECO:0000313" key="8">
    <source>
        <dbReference type="Proteomes" id="UP001500037"/>
    </source>
</evidence>
<dbReference type="PROSITE" id="PS50850">
    <property type="entry name" value="MFS"/>
    <property type="match status" value="1"/>
</dbReference>
<dbReference type="Proteomes" id="UP001500037">
    <property type="component" value="Unassembled WGS sequence"/>
</dbReference>
<accession>A0ABP4HID3</accession>
<evidence type="ECO:0000256" key="4">
    <source>
        <dbReference type="ARBA" id="ARBA00023136"/>
    </source>
</evidence>
<feature type="transmembrane region" description="Helical" evidence="5">
    <location>
        <begin position="28"/>
        <end position="51"/>
    </location>
</feature>
<dbReference type="Gene3D" id="1.20.1720.10">
    <property type="entry name" value="Multidrug resistance protein D"/>
    <property type="match status" value="1"/>
</dbReference>
<evidence type="ECO:0000313" key="7">
    <source>
        <dbReference type="EMBL" id="GAA1262681.1"/>
    </source>
</evidence>
<protein>
    <recommendedName>
        <fullName evidence="6">Major facilitator superfamily (MFS) profile domain-containing protein</fullName>
    </recommendedName>
</protein>
<feature type="transmembrane region" description="Helical" evidence="5">
    <location>
        <begin position="213"/>
        <end position="234"/>
    </location>
</feature>
<feature type="transmembrane region" description="Helical" evidence="5">
    <location>
        <begin position="246"/>
        <end position="264"/>
    </location>
</feature>
<dbReference type="InterPro" id="IPR020846">
    <property type="entry name" value="MFS_dom"/>
</dbReference>
<evidence type="ECO:0000256" key="3">
    <source>
        <dbReference type="ARBA" id="ARBA00022989"/>
    </source>
</evidence>
<keyword evidence="8" id="KW-1185">Reference proteome</keyword>
<keyword evidence="4 5" id="KW-0472">Membrane</keyword>
<dbReference type="Pfam" id="PF07690">
    <property type="entry name" value="MFS_1"/>
    <property type="match status" value="1"/>
</dbReference>
<feature type="transmembrane region" description="Helical" evidence="5">
    <location>
        <begin position="181"/>
        <end position="201"/>
    </location>
</feature>
<feature type="transmembrane region" description="Helical" evidence="5">
    <location>
        <begin position="412"/>
        <end position="435"/>
    </location>
</feature>
<dbReference type="PRINTS" id="PR01036">
    <property type="entry name" value="TCRTETB"/>
</dbReference>
<evidence type="ECO:0000256" key="2">
    <source>
        <dbReference type="ARBA" id="ARBA00022692"/>
    </source>
</evidence>
<proteinExistence type="predicted"/>
<feature type="transmembrane region" description="Helical" evidence="5">
    <location>
        <begin position="318"/>
        <end position="338"/>
    </location>
</feature>
<dbReference type="PANTHER" id="PTHR23501">
    <property type="entry name" value="MAJOR FACILITATOR SUPERFAMILY"/>
    <property type="match status" value="1"/>
</dbReference>
<organism evidence="7 8">
    <name type="scientific">Kitasatospora nipponensis</name>
    <dbReference type="NCBI Taxonomy" id="258049"/>
    <lineage>
        <taxon>Bacteria</taxon>
        <taxon>Bacillati</taxon>
        <taxon>Actinomycetota</taxon>
        <taxon>Actinomycetes</taxon>
        <taxon>Kitasatosporales</taxon>
        <taxon>Streptomycetaceae</taxon>
        <taxon>Kitasatospora</taxon>
    </lineage>
</organism>
<dbReference type="CDD" id="cd17502">
    <property type="entry name" value="MFS_Azr1_MDR_like"/>
    <property type="match status" value="1"/>
</dbReference>
<reference evidence="8" key="1">
    <citation type="journal article" date="2019" name="Int. J. Syst. Evol. Microbiol.">
        <title>The Global Catalogue of Microorganisms (GCM) 10K type strain sequencing project: providing services to taxonomists for standard genome sequencing and annotation.</title>
        <authorList>
            <consortium name="The Broad Institute Genomics Platform"/>
            <consortium name="The Broad Institute Genome Sequencing Center for Infectious Disease"/>
            <person name="Wu L."/>
            <person name="Ma J."/>
        </authorList>
    </citation>
    <scope>NUCLEOTIDE SEQUENCE [LARGE SCALE GENOMIC DNA]</scope>
    <source>
        <strain evidence="8">JCM 13004</strain>
    </source>
</reference>
<dbReference type="InterPro" id="IPR036259">
    <property type="entry name" value="MFS_trans_sf"/>
</dbReference>
<name>A0ABP4HID3_9ACTN</name>
<feature type="domain" description="Major facilitator superfamily (MFS) profile" evidence="6">
    <location>
        <begin position="28"/>
        <end position="512"/>
    </location>
</feature>
<dbReference type="PANTHER" id="PTHR23501:SF197">
    <property type="entry name" value="COMD"/>
    <property type="match status" value="1"/>
</dbReference>
<gene>
    <name evidence="7" type="ORF">GCM10009665_60420</name>
</gene>
<comment type="subcellular location">
    <subcellularLocation>
        <location evidence="1">Cell membrane</location>
        <topology evidence="1">Multi-pass membrane protein</topology>
    </subcellularLocation>
</comment>
<dbReference type="EMBL" id="BAAALF010000153">
    <property type="protein sequence ID" value="GAA1262681.1"/>
    <property type="molecule type" value="Genomic_DNA"/>
</dbReference>
<evidence type="ECO:0000256" key="1">
    <source>
        <dbReference type="ARBA" id="ARBA00004651"/>
    </source>
</evidence>
<feature type="transmembrane region" description="Helical" evidence="5">
    <location>
        <begin position="123"/>
        <end position="143"/>
    </location>
</feature>
<sequence length="537" mass="55326">MTSTPTARTGPGASAADRPMTHREILEALSGLLIGLFVAVLSSTIVSNALPRILTDLHGGESAYTWVITAALLSLTASTPIWGKLSDLVSKKLLVQVALVIYILSSTLAGLSQNTGQLIACRVLQGVGAGGVVALGQICLAAMVPPRERGRYSGYFGAVFALATIGGPLIGGVIVDTPWLGWRWCFYVGIPFSLIAIVVLQRTLHLPVVRRRATIDYLGALLIAGAVSLLMIWVTLAGKDYAWASWQSAAMVGGGLLLGALAVLTESRAAEPIIPLTLFRHRTVSLAAAASALVGIGMYGTTTFLGQYFQLARGRTPTMAGMLTLPMILGLAISSAVAGRLITKYGRWKMFLVAGTFLLTVGFLLLGTARADTGYGSLAFSMALTGVGLGLTSQNLVLAVQNTVPAKELGTASAAVTFFRTMGGAMGVSALGALLGSRVTAYLGENLRAAHLPAAGGQALGGGQIPDLHTLPAPLVPLVTDAFGHGVGTVFLVATPFVLAAFVVVLFIREVPLHGGTPAATARAAAPAVADPVPAEA</sequence>
<dbReference type="SUPFAM" id="SSF103473">
    <property type="entry name" value="MFS general substrate transporter"/>
    <property type="match status" value="1"/>
</dbReference>
<comment type="caution">
    <text evidence="7">The sequence shown here is derived from an EMBL/GenBank/DDBJ whole genome shotgun (WGS) entry which is preliminary data.</text>
</comment>
<keyword evidence="2 5" id="KW-0812">Transmembrane</keyword>
<feature type="transmembrane region" description="Helical" evidence="5">
    <location>
        <begin position="93"/>
        <end position="111"/>
    </location>
</feature>
<feature type="transmembrane region" description="Helical" evidence="5">
    <location>
        <begin position="63"/>
        <end position="81"/>
    </location>
</feature>
<dbReference type="InterPro" id="IPR011701">
    <property type="entry name" value="MFS"/>
</dbReference>
<feature type="transmembrane region" description="Helical" evidence="5">
    <location>
        <begin position="375"/>
        <end position="400"/>
    </location>
</feature>